<organism evidence="2 3">
    <name type="scientific">Rhynchophorus ferrugineus</name>
    <name type="common">Red palm weevil</name>
    <name type="synonym">Curculio ferrugineus</name>
    <dbReference type="NCBI Taxonomy" id="354439"/>
    <lineage>
        <taxon>Eukaryota</taxon>
        <taxon>Metazoa</taxon>
        <taxon>Ecdysozoa</taxon>
        <taxon>Arthropoda</taxon>
        <taxon>Hexapoda</taxon>
        <taxon>Insecta</taxon>
        <taxon>Pterygota</taxon>
        <taxon>Neoptera</taxon>
        <taxon>Endopterygota</taxon>
        <taxon>Coleoptera</taxon>
        <taxon>Polyphaga</taxon>
        <taxon>Cucujiformia</taxon>
        <taxon>Curculionidae</taxon>
        <taxon>Dryophthorinae</taxon>
        <taxon>Rhynchophorus</taxon>
    </lineage>
</organism>
<feature type="region of interest" description="Disordered" evidence="1">
    <location>
        <begin position="54"/>
        <end position="73"/>
    </location>
</feature>
<comment type="caution">
    <text evidence="2">The sequence shown here is derived from an EMBL/GenBank/DDBJ whole genome shotgun (WGS) entry which is preliminary data.</text>
</comment>
<accession>A0A834HPW2</accession>
<sequence length="73" mass="8026">MRAICCKRSSRAALIFSISTIDVAQLKNERTGAAAVAGRPGGRRSVAMERKKNDYHDERGIGNKKGMFESTVR</sequence>
<dbReference type="AlphaFoldDB" id="A0A834HPW2"/>
<keyword evidence="3" id="KW-1185">Reference proteome</keyword>
<name>A0A834HPW2_RHYFE</name>
<evidence type="ECO:0000313" key="3">
    <source>
        <dbReference type="Proteomes" id="UP000625711"/>
    </source>
</evidence>
<dbReference type="Proteomes" id="UP000625711">
    <property type="component" value="Unassembled WGS sequence"/>
</dbReference>
<dbReference type="EMBL" id="JAACXV010014634">
    <property type="protein sequence ID" value="KAF7265263.1"/>
    <property type="molecule type" value="Genomic_DNA"/>
</dbReference>
<evidence type="ECO:0000256" key="1">
    <source>
        <dbReference type="SAM" id="MobiDB-lite"/>
    </source>
</evidence>
<proteinExistence type="predicted"/>
<evidence type="ECO:0000313" key="2">
    <source>
        <dbReference type="EMBL" id="KAF7265263.1"/>
    </source>
</evidence>
<protein>
    <submittedName>
        <fullName evidence="2">Uncharacterized protein</fullName>
    </submittedName>
</protein>
<gene>
    <name evidence="2" type="ORF">GWI33_021257</name>
</gene>
<reference evidence="2" key="1">
    <citation type="submission" date="2020-08" db="EMBL/GenBank/DDBJ databases">
        <title>Genome sequencing and assembly of the red palm weevil Rhynchophorus ferrugineus.</title>
        <authorList>
            <person name="Dias G.B."/>
            <person name="Bergman C.M."/>
            <person name="Manee M."/>
        </authorList>
    </citation>
    <scope>NUCLEOTIDE SEQUENCE</scope>
    <source>
        <strain evidence="2">AA-2017</strain>
        <tissue evidence="2">Whole larva</tissue>
    </source>
</reference>